<evidence type="ECO:0000256" key="2">
    <source>
        <dbReference type="ARBA" id="ARBA00023027"/>
    </source>
</evidence>
<dbReference type="InterPro" id="IPR006115">
    <property type="entry name" value="6PGDH_NADP-bd"/>
</dbReference>
<dbReference type="GO" id="GO:0050661">
    <property type="term" value="F:NADP binding"/>
    <property type="evidence" value="ECO:0007669"/>
    <property type="project" value="InterPro"/>
</dbReference>
<reference evidence="5" key="1">
    <citation type="submission" date="2020-05" db="EMBL/GenBank/DDBJ databases">
        <authorList>
            <person name="Chiriac C."/>
            <person name="Salcher M."/>
            <person name="Ghai R."/>
            <person name="Kavagutti S V."/>
        </authorList>
    </citation>
    <scope>NUCLEOTIDE SEQUENCE</scope>
</reference>
<feature type="domain" description="3-hydroxyisobutyrate dehydrogenase-like NAD-binding" evidence="4">
    <location>
        <begin position="170"/>
        <end position="286"/>
    </location>
</feature>
<name>A0A6J7K5G8_9ZZZZ</name>
<dbReference type="GO" id="GO:0051287">
    <property type="term" value="F:NAD binding"/>
    <property type="evidence" value="ECO:0007669"/>
    <property type="project" value="InterPro"/>
</dbReference>
<dbReference type="EMBL" id="CAFBNO010000008">
    <property type="protein sequence ID" value="CAB4950381.1"/>
    <property type="molecule type" value="Genomic_DNA"/>
</dbReference>
<dbReference type="Pfam" id="PF14833">
    <property type="entry name" value="NAD_binding_11"/>
    <property type="match status" value="1"/>
</dbReference>
<feature type="domain" description="6-phosphogluconate dehydrogenase NADP-binding" evidence="3">
    <location>
        <begin position="7"/>
        <end position="157"/>
    </location>
</feature>
<dbReference type="InterPro" id="IPR051265">
    <property type="entry name" value="HIBADH-related_NP60_sf"/>
</dbReference>
<dbReference type="PANTHER" id="PTHR43580">
    <property type="entry name" value="OXIDOREDUCTASE GLYR1-RELATED"/>
    <property type="match status" value="1"/>
</dbReference>
<dbReference type="PIRSF" id="PIRSF000103">
    <property type="entry name" value="HIBADH"/>
    <property type="match status" value="1"/>
</dbReference>
<dbReference type="AlphaFoldDB" id="A0A6J7K5G8"/>
<dbReference type="SUPFAM" id="SSF48179">
    <property type="entry name" value="6-phosphogluconate dehydrogenase C-terminal domain-like"/>
    <property type="match status" value="1"/>
</dbReference>
<dbReference type="InterPro" id="IPR008927">
    <property type="entry name" value="6-PGluconate_DH-like_C_sf"/>
</dbReference>
<dbReference type="Gene3D" id="3.40.50.720">
    <property type="entry name" value="NAD(P)-binding Rossmann-like Domain"/>
    <property type="match status" value="1"/>
</dbReference>
<evidence type="ECO:0000259" key="3">
    <source>
        <dbReference type="Pfam" id="PF03446"/>
    </source>
</evidence>
<evidence type="ECO:0000256" key="1">
    <source>
        <dbReference type="ARBA" id="ARBA00023002"/>
    </source>
</evidence>
<keyword evidence="1" id="KW-0560">Oxidoreductase</keyword>
<dbReference type="PANTHER" id="PTHR43580:SF2">
    <property type="entry name" value="CYTOKINE-LIKE NUCLEAR FACTOR N-PAC"/>
    <property type="match status" value="1"/>
</dbReference>
<dbReference type="InterPro" id="IPR015815">
    <property type="entry name" value="HIBADH-related"/>
</dbReference>
<dbReference type="InterPro" id="IPR013328">
    <property type="entry name" value="6PGD_dom2"/>
</dbReference>
<protein>
    <submittedName>
        <fullName evidence="5">Unannotated protein</fullName>
    </submittedName>
</protein>
<dbReference type="PROSITE" id="PS00895">
    <property type="entry name" value="3_HYDROXYISOBUT_DH"/>
    <property type="match status" value="1"/>
</dbReference>
<dbReference type="Pfam" id="PF03446">
    <property type="entry name" value="NAD_binding_2"/>
    <property type="match status" value="1"/>
</dbReference>
<keyword evidence="2" id="KW-0520">NAD</keyword>
<organism evidence="5">
    <name type="scientific">freshwater metagenome</name>
    <dbReference type="NCBI Taxonomy" id="449393"/>
    <lineage>
        <taxon>unclassified sequences</taxon>
        <taxon>metagenomes</taxon>
        <taxon>ecological metagenomes</taxon>
    </lineage>
</organism>
<gene>
    <name evidence="5" type="ORF">UFOPK3837_00389</name>
</gene>
<dbReference type="InterPro" id="IPR029154">
    <property type="entry name" value="HIBADH-like_NADP-bd"/>
</dbReference>
<dbReference type="InterPro" id="IPR036291">
    <property type="entry name" value="NAD(P)-bd_dom_sf"/>
</dbReference>
<accession>A0A6J7K5G8</accession>
<dbReference type="GO" id="GO:0016491">
    <property type="term" value="F:oxidoreductase activity"/>
    <property type="evidence" value="ECO:0007669"/>
    <property type="project" value="UniProtKB-KW"/>
</dbReference>
<evidence type="ECO:0000259" key="4">
    <source>
        <dbReference type="Pfam" id="PF14833"/>
    </source>
</evidence>
<dbReference type="Gene3D" id="1.10.1040.10">
    <property type="entry name" value="N-(1-d-carboxylethyl)-l-norvaline Dehydrogenase, domain 2"/>
    <property type="match status" value="1"/>
</dbReference>
<evidence type="ECO:0000313" key="5">
    <source>
        <dbReference type="EMBL" id="CAB4950381.1"/>
    </source>
</evidence>
<proteinExistence type="predicted"/>
<dbReference type="SUPFAM" id="SSF51735">
    <property type="entry name" value="NAD(P)-binding Rossmann-fold domains"/>
    <property type="match status" value="1"/>
</dbReference>
<dbReference type="InterPro" id="IPR002204">
    <property type="entry name" value="3-OH-isobutyrate_DH-rel_CS"/>
</dbReference>
<sequence>MSQKIRVSLLGLGSMGTAMASRLLAQGFDVDVWNRSPKEIGDLLDLGARKVDLVGALQNSFFISMLSNDAAALEVFSDEKLAQAAPGAIHLNMSTLSTTATRTLAERHERLGVGYVASPVLGRPAAILNGKLLIVAAGKASEVEAAAAVFDKASAQHWNVGEDHAKSILVKLGVNYNLIHALQAIGESVALVESGGVDPNTFVEILTHTAFTGAAYTGYGPMIVNRNYTPPGFSVALGLKDVKLVEEAAEELDLKLPVAQVLRGLFESALLDPELRDLDWSAIAELTRQRKI</sequence>